<dbReference type="AlphaFoldDB" id="A0A8H9H9S2"/>
<dbReference type="Proteomes" id="UP000614239">
    <property type="component" value="Unassembled WGS sequence"/>
</dbReference>
<sequence length="97" mass="10357">MTHQDRDPRETGISDRPTRAGPPLAVLIGALMRLRQVIWRARRSRSADFRRAVRALVLLLVSGTIGLGAPATPASTGAAEPDPTDEGETWGTARADG</sequence>
<gene>
    <name evidence="3" type="ORF">GCM10011612_15260</name>
</gene>
<feature type="compositionally biased region" description="Basic and acidic residues" evidence="1">
    <location>
        <begin position="1"/>
        <end position="18"/>
    </location>
</feature>
<keyword evidence="2" id="KW-0812">Transmembrane</keyword>
<feature type="region of interest" description="Disordered" evidence="1">
    <location>
        <begin position="67"/>
        <end position="97"/>
    </location>
</feature>
<reference evidence="3" key="1">
    <citation type="journal article" date="2014" name="Int. J. Syst. Evol. Microbiol.">
        <title>Complete genome sequence of Corynebacterium casei LMG S-19264T (=DSM 44701T), isolated from a smear-ripened cheese.</title>
        <authorList>
            <consortium name="US DOE Joint Genome Institute (JGI-PGF)"/>
            <person name="Walter F."/>
            <person name="Albersmeier A."/>
            <person name="Kalinowski J."/>
            <person name="Ruckert C."/>
        </authorList>
    </citation>
    <scope>NUCLEOTIDE SEQUENCE</scope>
    <source>
        <strain evidence="3">CGMCC 4.7372</strain>
    </source>
</reference>
<dbReference type="EMBL" id="BMNJ01000005">
    <property type="protein sequence ID" value="GGO99010.1"/>
    <property type="molecule type" value="Genomic_DNA"/>
</dbReference>
<proteinExistence type="predicted"/>
<feature type="transmembrane region" description="Helical" evidence="2">
    <location>
        <begin position="51"/>
        <end position="71"/>
    </location>
</feature>
<protein>
    <submittedName>
        <fullName evidence="3">Uncharacterized protein</fullName>
    </submittedName>
</protein>
<reference evidence="3" key="2">
    <citation type="submission" date="2020-09" db="EMBL/GenBank/DDBJ databases">
        <authorList>
            <person name="Sun Q."/>
            <person name="Zhou Y."/>
        </authorList>
    </citation>
    <scope>NUCLEOTIDE SEQUENCE</scope>
    <source>
        <strain evidence="3">CGMCC 4.7372</strain>
    </source>
</reference>
<feature type="region of interest" description="Disordered" evidence="1">
    <location>
        <begin position="1"/>
        <end position="21"/>
    </location>
</feature>
<evidence type="ECO:0000256" key="1">
    <source>
        <dbReference type="SAM" id="MobiDB-lite"/>
    </source>
</evidence>
<feature type="compositionally biased region" description="Low complexity" evidence="1">
    <location>
        <begin position="68"/>
        <end position="79"/>
    </location>
</feature>
<keyword evidence="4" id="KW-1185">Reference proteome</keyword>
<comment type="caution">
    <text evidence="3">The sequence shown here is derived from an EMBL/GenBank/DDBJ whole genome shotgun (WGS) entry which is preliminary data.</text>
</comment>
<evidence type="ECO:0000313" key="3">
    <source>
        <dbReference type="EMBL" id="GGO99010.1"/>
    </source>
</evidence>
<name>A0A8H9H9S2_9ACTO</name>
<organism evidence="3 4">
    <name type="scientific">Actinomyces gaoshouyii</name>
    <dbReference type="NCBI Taxonomy" id="1960083"/>
    <lineage>
        <taxon>Bacteria</taxon>
        <taxon>Bacillati</taxon>
        <taxon>Actinomycetota</taxon>
        <taxon>Actinomycetes</taxon>
        <taxon>Actinomycetales</taxon>
        <taxon>Actinomycetaceae</taxon>
        <taxon>Actinomyces</taxon>
    </lineage>
</organism>
<keyword evidence="2" id="KW-1133">Transmembrane helix</keyword>
<evidence type="ECO:0000256" key="2">
    <source>
        <dbReference type="SAM" id="Phobius"/>
    </source>
</evidence>
<accession>A0A8H9H9S2</accession>
<keyword evidence="2" id="KW-0472">Membrane</keyword>
<evidence type="ECO:0000313" key="4">
    <source>
        <dbReference type="Proteomes" id="UP000614239"/>
    </source>
</evidence>